<organism evidence="3 4">
    <name type="scientific">Linderina pennispora</name>
    <dbReference type="NCBI Taxonomy" id="61395"/>
    <lineage>
        <taxon>Eukaryota</taxon>
        <taxon>Fungi</taxon>
        <taxon>Fungi incertae sedis</taxon>
        <taxon>Zoopagomycota</taxon>
        <taxon>Kickxellomycotina</taxon>
        <taxon>Kickxellomycetes</taxon>
        <taxon>Kickxellales</taxon>
        <taxon>Kickxellaceae</taxon>
        <taxon>Linderina</taxon>
    </lineage>
</organism>
<dbReference type="AlphaFoldDB" id="A0A1Y1W3D3"/>
<accession>A0A1Y1W3D3</accession>
<dbReference type="InterPro" id="IPR056124">
    <property type="entry name" value="DUF7707"/>
</dbReference>
<protein>
    <recommendedName>
        <fullName evidence="2">DUF7707 domain-containing protein</fullName>
    </recommendedName>
</protein>
<evidence type="ECO:0000259" key="2">
    <source>
        <dbReference type="Pfam" id="PF24808"/>
    </source>
</evidence>
<dbReference type="Pfam" id="PF24808">
    <property type="entry name" value="DUF7707"/>
    <property type="match status" value="1"/>
</dbReference>
<name>A0A1Y1W3D3_9FUNG</name>
<comment type="caution">
    <text evidence="3">The sequence shown here is derived from an EMBL/GenBank/DDBJ whole genome shotgun (WGS) entry which is preliminary data.</text>
</comment>
<evidence type="ECO:0000256" key="1">
    <source>
        <dbReference type="SAM" id="MobiDB-lite"/>
    </source>
</evidence>
<feature type="region of interest" description="Disordered" evidence="1">
    <location>
        <begin position="142"/>
        <end position="208"/>
    </location>
</feature>
<dbReference type="EMBL" id="MCFD01000011">
    <property type="protein sequence ID" value="ORX67805.1"/>
    <property type="molecule type" value="Genomic_DNA"/>
</dbReference>
<dbReference type="GeneID" id="63802300"/>
<gene>
    <name evidence="3" type="ORF">DL89DRAFT_259057</name>
</gene>
<dbReference type="Proteomes" id="UP000193922">
    <property type="component" value="Unassembled WGS sequence"/>
</dbReference>
<dbReference type="OrthoDB" id="1708823at2759"/>
<sequence length="248" mass="26492">MTLEPADARASVCQSQVSSCYNACGSVASTIKNFCNVRTMGWNCMCMNRAAEKAVGDHEWPIATAECRAALNACNDSCAVKQDPTEKLVCFTSCTADYQCNTQSAPKSNLRVLNVNDKPKGYLPPVDDKEIGLTIGMKFGPNAPGLDSSSRKLQNTDDPASLPKFPPSLDDDESAKDSKKGKGAKDTKANDEANGRNKPGVASGISGPRHSVARFTTCTFSWHCCRPLRPALGHITTTTATTGPRVAR</sequence>
<feature type="compositionally biased region" description="Polar residues" evidence="1">
    <location>
        <begin position="147"/>
        <end position="158"/>
    </location>
</feature>
<keyword evidence="4" id="KW-1185">Reference proteome</keyword>
<proteinExistence type="predicted"/>
<feature type="compositionally biased region" description="Basic and acidic residues" evidence="1">
    <location>
        <begin position="175"/>
        <end position="195"/>
    </location>
</feature>
<dbReference type="RefSeq" id="XP_040741651.1">
    <property type="nucleotide sequence ID" value="XM_040885652.1"/>
</dbReference>
<reference evidence="3 4" key="1">
    <citation type="submission" date="2016-07" db="EMBL/GenBank/DDBJ databases">
        <title>Pervasive Adenine N6-methylation of Active Genes in Fungi.</title>
        <authorList>
            <consortium name="DOE Joint Genome Institute"/>
            <person name="Mondo S.J."/>
            <person name="Dannebaum R.O."/>
            <person name="Kuo R.C."/>
            <person name="Labutti K."/>
            <person name="Haridas S."/>
            <person name="Kuo A."/>
            <person name="Salamov A."/>
            <person name="Ahrendt S.R."/>
            <person name="Lipzen A."/>
            <person name="Sullivan W."/>
            <person name="Andreopoulos W.B."/>
            <person name="Clum A."/>
            <person name="Lindquist E."/>
            <person name="Daum C."/>
            <person name="Ramamoorthy G.K."/>
            <person name="Gryganskyi A."/>
            <person name="Culley D."/>
            <person name="Magnuson J.K."/>
            <person name="James T.Y."/>
            <person name="O'Malley M.A."/>
            <person name="Stajich J.E."/>
            <person name="Spatafora J.W."/>
            <person name="Visel A."/>
            <person name="Grigoriev I.V."/>
        </authorList>
    </citation>
    <scope>NUCLEOTIDE SEQUENCE [LARGE SCALE GENOMIC DNA]</scope>
    <source>
        <strain evidence="3 4">ATCC 12442</strain>
    </source>
</reference>
<feature type="domain" description="DUF7707" evidence="2">
    <location>
        <begin position="7"/>
        <end position="102"/>
    </location>
</feature>
<evidence type="ECO:0000313" key="3">
    <source>
        <dbReference type="EMBL" id="ORX67805.1"/>
    </source>
</evidence>
<evidence type="ECO:0000313" key="4">
    <source>
        <dbReference type="Proteomes" id="UP000193922"/>
    </source>
</evidence>